<name>A0A6F8PLN0_9GAMM</name>
<gene>
    <name evidence="2" type="ORF">THMIRHAT_07240</name>
</gene>
<dbReference type="EMBL" id="AP021888">
    <property type="protein sequence ID" value="BBP42978.1"/>
    <property type="molecule type" value="Genomic_DNA"/>
</dbReference>
<keyword evidence="1" id="KW-0175">Coiled coil</keyword>
<evidence type="ECO:0000313" key="3">
    <source>
        <dbReference type="Proteomes" id="UP000501466"/>
    </source>
</evidence>
<accession>A0A6F8PLN0</accession>
<dbReference type="Proteomes" id="UP000501466">
    <property type="component" value="Chromosome"/>
</dbReference>
<organism evidence="2 3">
    <name type="scientific">Thiosulfativibrio zosterae</name>
    <dbReference type="NCBI Taxonomy" id="2675053"/>
    <lineage>
        <taxon>Bacteria</taxon>
        <taxon>Pseudomonadati</taxon>
        <taxon>Pseudomonadota</taxon>
        <taxon>Gammaproteobacteria</taxon>
        <taxon>Thiotrichales</taxon>
        <taxon>Piscirickettsiaceae</taxon>
        <taxon>Thiosulfativibrio</taxon>
    </lineage>
</organism>
<reference evidence="3" key="1">
    <citation type="submission" date="2019-11" db="EMBL/GenBank/DDBJ databases">
        <title>Isolation and characterization of two novel species in the genus Thiomicrorhabdus.</title>
        <authorList>
            <person name="Mochizuki J."/>
            <person name="Kojima H."/>
            <person name="Fukui M."/>
        </authorList>
    </citation>
    <scope>NUCLEOTIDE SEQUENCE [LARGE SCALE GENOMIC DNA]</scope>
    <source>
        <strain evidence="3">AkT22</strain>
    </source>
</reference>
<sequence length="211" mass="23759">MSKLSMGWQHAVLIGSLSLVGISQSFAKDADVQQQDLLNQKIQQINVLTQEYAALKEQLVAAQTTIGEIEKEQAECLKQNRAYRNPLSLSGMRDWRLVQKLQDSAIYGQDPKKTYLGVLDFYGKHRDSIFNPESPYGDVRNPNSVWNLNGYFGNPNSPASIHNPYSKSPPLLKKFGNEYGAITANAAYQDLKPVDPTWLRQVQPIVLEYSK</sequence>
<evidence type="ECO:0000313" key="2">
    <source>
        <dbReference type="EMBL" id="BBP42978.1"/>
    </source>
</evidence>
<protein>
    <submittedName>
        <fullName evidence="2">Uncharacterized protein</fullName>
    </submittedName>
</protein>
<dbReference type="KEGG" id="tzo:THMIRHAT_07240"/>
<proteinExistence type="predicted"/>
<feature type="coiled-coil region" evidence="1">
    <location>
        <begin position="38"/>
        <end position="72"/>
    </location>
</feature>
<dbReference type="RefSeq" id="WP_173290825.1">
    <property type="nucleotide sequence ID" value="NZ_AP021888.1"/>
</dbReference>
<dbReference type="AlphaFoldDB" id="A0A6F8PLN0"/>
<evidence type="ECO:0000256" key="1">
    <source>
        <dbReference type="SAM" id="Coils"/>
    </source>
</evidence>
<keyword evidence="3" id="KW-1185">Reference proteome</keyword>